<feature type="compositionally biased region" description="Basic residues" evidence="6">
    <location>
        <begin position="292"/>
        <end position="303"/>
    </location>
</feature>
<evidence type="ECO:0000313" key="8">
    <source>
        <dbReference type="EMBL" id="TNV78864.1"/>
    </source>
</evidence>
<dbReference type="Gene3D" id="1.10.510.10">
    <property type="entry name" value="Transferase(Phosphotransferase) domain 1"/>
    <property type="match status" value="1"/>
</dbReference>
<keyword evidence="4" id="KW-0418">Kinase</keyword>
<dbReference type="OrthoDB" id="193931at2759"/>
<dbReference type="EMBL" id="RRYP01009730">
    <property type="protein sequence ID" value="TNV78864.1"/>
    <property type="molecule type" value="Genomic_DNA"/>
</dbReference>
<name>A0A8J8NR98_HALGN</name>
<evidence type="ECO:0000256" key="2">
    <source>
        <dbReference type="ARBA" id="ARBA00022679"/>
    </source>
</evidence>
<keyword evidence="5" id="KW-0067">ATP-binding</keyword>
<dbReference type="PROSITE" id="PS50011">
    <property type="entry name" value="PROTEIN_KINASE_DOM"/>
    <property type="match status" value="1"/>
</dbReference>
<evidence type="ECO:0000313" key="9">
    <source>
        <dbReference type="Proteomes" id="UP000785679"/>
    </source>
</evidence>
<keyword evidence="9" id="KW-1185">Reference proteome</keyword>
<evidence type="ECO:0000256" key="5">
    <source>
        <dbReference type="ARBA" id="ARBA00022840"/>
    </source>
</evidence>
<keyword evidence="2" id="KW-0808">Transferase</keyword>
<dbReference type="CDD" id="cd05117">
    <property type="entry name" value="STKc_CAMK"/>
    <property type="match status" value="1"/>
</dbReference>
<evidence type="ECO:0000256" key="3">
    <source>
        <dbReference type="ARBA" id="ARBA00022741"/>
    </source>
</evidence>
<dbReference type="Proteomes" id="UP000785679">
    <property type="component" value="Unassembled WGS sequence"/>
</dbReference>
<dbReference type="PROSITE" id="PS00108">
    <property type="entry name" value="PROTEIN_KINASE_ST"/>
    <property type="match status" value="1"/>
</dbReference>
<dbReference type="FunFam" id="1.10.510.10:FF:000026">
    <property type="entry name" value="Calcium/calmodulin-dependent protein kinase type 1"/>
    <property type="match status" value="1"/>
</dbReference>
<dbReference type="AlphaFoldDB" id="A0A8J8NR98"/>
<comment type="caution">
    <text evidence="8">The sequence shown here is derived from an EMBL/GenBank/DDBJ whole genome shotgun (WGS) entry which is preliminary data.</text>
</comment>
<keyword evidence="3" id="KW-0547">Nucleotide-binding</keyword>
<dbReference type="InterPro" id="IPR000719">
    <property type="entry name" value="Prot_kinase_dom"/>
</dbReference>
<protein>
    <recommendedName>
        <fullName evidence="7">Protein kinase domain-containing protein</fullName>
    </recommendedName>
</protein>
<dbReference type="Pfam" id="PF00069">
    <property type="entry name" value="Pkinase"/>
    <property type="match status" value="1"/>
</dbReference>
<dbReference type="InterPro" id="IPR008271">
    <property type="entry name" value="Ser/Thr_kinase_AS"/>
</dbReference>
<dbReference type="SMART" id="SM00220">
    <property type="entry name" value="S_TKc"/>
    <property type="match status" value="1"/>
</dbReference>
<evidence type="ECO:0000256" key="1">
    <source>
        <dbReference type="ARBA" id="ARBA00022527"/>
    </source>
</evidence>
<proteinExistence type="predicted"/>
<evidence type="ECO:0000256" key="6">
    <source>
        <dbReference type="SAM" id="MobiDB-lite"/>
    </source>
</evidence>
<sequence length="303" mass="34658">MKSEGSFAIVKSAVNKKTGERVAIKIIERHSLGEDEEIALQSEVDILSQLDHPNVVKLFEIYDEGDCLYLVLELMTGGELFDRIVEKEHYSEKEAADTIRPIVDAIRYCHSMGIAHRDLKPENLLYGSRDSQAIVKISDFGLARFIQGELATTACGTPGYVAPEILEGKGYGMEVDYWSVGVILYILLCGFPPFYEENNSKLFEMIKTCNYDFPSPFWDDVSETAKDLIRAILVVDPHKRLTAEQILAHPWVYGDNTPVHTLGNVKENMRQYNIKRKFKVRRSHQNGARRPQIQKHYQRKVNY</sequence>
<evidence type="ECO:0000256" key="4">
    <source>
        <dbReference type="ARBA" id="ARBA00022777"/>
    </source>
</evidence>
<dbReference type="GO" id="GO:0005524">
    <property type="term" value="F:ATP binding"/>
    <property type="evidence" value="ECO:0007669"/>
    <property type="project" value="UniProtKB-KW"/>
</dbReference>
<evidence type="ECO:0000259" key="7">
    <source>
        <dbReference type="PROSITE" id="PS50011"/>
    </source>
</evidence>
<keyword evidence="1" id="KW-0723">Serine/threonine-protein kinase</keyword>
<feature type="region of interest" description="Disordered" evidence="6">
    <location>
        <begin position="281"/>
        <end position="303"/>
    </location>
</feature>
<accession>A0A8J8NR98</accession>
<organism evidence="8 9">
    <name type="scientific">Halteria grandinella</name>
    <dbReference type="NCBI Taxonomy" id="5974"/>
    <lineage>
        <taxon>Eukaryota</taxon>
        <taxon>Sar</taxon>
        <taxon>Alveolata</taxon>
        <taxon>Ciliophora</taxon>
        <taxon>Intramacronucleata</taxon>
        <taxon>Spirotrichea</taxon>
        <taxon>Stichotrichia</taxon>
        <taxon>Sporadotrichida</taxon>
        <taxon>Halteriidae</taxon>
        <taxon>Halteria</taxon>
    </lineage>
</organism>
<feature type="domain" description="Protein kinase" evidence="7">
    <location>
        <begin position="1"/>
        <end position="252"/>
    </location>
</feature>
<reference evidence="8" key="1">
    <citation type="submission" date="2019-06" db="EMBL/GenBank/DDBJ databases">
        <authorList>
            <person name="Zheng W."/>
        </authorList>
    </citation>
    <scope>NUCLEOTIDE SEQUENCE</scope>
    <source>
        <strain evidence="8">QDHG01</strain>
    </source>
</reference>
<dbReference type="GO" id="GO:0004674">
    <property type="term" value="F:protein serine/threonine kinase activity"/>
    <property type="evidence" value="ECO:0007669"/>
    <property type="project" value="UniProtKB-KW"/>
</dbReference>
<dbReference type="InterPro" id="IPR011009">
    <property type="entry name" value="Kinase-like_dom_sf"/>
</dbReference>
<dbReference type="SUPFAM" id="SSF56112">
    <property type="entry name" value="Protein kinase-like (PK-like)"/>
    <property type="match status" value="1"/>
</dbReference>
<dbReference type="PANTHER" id="PTHR24347">
    <property type="entry name" value="SERINE/THREONINE-PROTEIN KINASE"/>
    <property type="match status" value="1"/>
</dbReference>
<gene>
    <name evidence="8" type="ORF">FGO68_gene8958</name>
</gene>